<name>A1VQA1_POLNA</name>
<dbReference type="KEGG" id="pna:Pnap_2526"/>
<dbReference type="STRING" id="365044.Pnap_2526"/>
<proteinExistence type="predicted"/>
<protein>
    <submittedName>
        <fullName evidence="1">Uncharacterized protein</fullName>
    </submittedName>
</protein>
<evidence type="ECO:0000313" key="2">
    <source>
        <dbReference type="Proteomes" id="UP000000644"/>
    </source>
</evidence>
<reference evidence="2" key="1">
    <citation type="journal article" date="2009" name="Environ. Microbiol.">
        <title>The genome of Polaromonas naphthalenivorans strain CJ2, isolated from coal tar-contaminated sediment, reveals physiological and metabolic versatility and evolution through extensive horizontal gene transfer.</title>
        <authorList>
            <person name="Yagi J.M."/>
            <person name="Sims D."/>
            <person name="Brettin T."/>
            <person name="Bruce D."/>
            <person name="Madsen E.L."/>
        </authorList>
    </citation>
    <scope>NUCLEOTIDE SEQUENCE [LARGE SCALE GENOMIC DNA]</scope>
    <source>
        <strain evidence="2">CJ2</strain>
    </source>
</reference>
<dbReference type="Proteomes" id="UP000000644">
    <property type="component" value="Chromosome"/>
</dbReference>
<gene>
    <name evidence="1" type="ordered locus">Pnap_2526</name>
</gene>
<keyword evidence="2" id="KW-1185">Reference proteome</keyword>
<dbReference type="HOGENOM" id="CLU_2317790_0_0_4"/>
<dbReference type="AlphaFoldDB" id="A1VQA1"/>
<organism evidence="1 2">
    <name type="scientific">Polaromonas naphthalenivorans (strain CJ2)</name>
    <dbReference type="NCBI Taxonomy" id="365044"/>
    <lineage>
        <taxon>Bacteria</taxon>
        <taxon>Pseudomonadati</taxon>
        <taxon>Pseudomonadota</taxon>
        <taxon>Betaproteobacteria</taxon>
        <taxon>Burkholderiales</taxon>
        <taxon>Comamonadaceae</taxon>
        <taxon>Polaromonas</taxon>
    </lineage>
</organism>
<dbReference type="EMBL" id="CP000529">
    <property type="protein sequence ID" value="ABM37829.1"/>
    <property type="molecule type" value="Genomic_DNA"/>
</dbReference>
<accession>A1VQA1</accession>
<sequence length="99" mass="11006">MPGRSSDPIRNAPQFKDVQCPVDQATHACQVLRCRSKNFELPVQDESEMLLHNLLVGLLQRSQSGMRRKVGNVPTISVPGLDHLREFIGNCFGSVKTFG</sequence>
<evidence type="ECO:0000313" key="1">
    <source>
        <dbReference type="EMBL" id="ABM37829.1"/>
    </source>
</evidence>